<evidence type="ECO:0000313" key="3">
    <source>
        <dbReference type="EMBL" id="UDL15858.1"/>
    </source>
</evidence>
<proteinExistence type="predicted"/>
<gene>
    <name evidence="3" type="primary">67</name>
    <name evidence="3" type="ORF">SEA_PUMPERNICKEL_67</name>
</gene>
<dbReference type="Proteomes" id="UP000827768">
    <property type="component" value="Segment"/>
</dbReference>
<dbReference type="EMBL" id="OK040790">
    <property type="protein sequence ID" value="UDL15858.1"/>
    <property type="molecule type" value="Genomic_DNA"/>
</dbReference>
<name>A0AAE9C2F0_9CAUD</name>
<evidence type="ECO:0000256" key="2">
    <source>
        <dbReference type="SAM" id="MobiDB-lite"/>
    </source>
</evidence>
<dbReference type="KEGG" id="vg:80019707"/>
<evidence type="ECO:0000256" key="1">
    <source>
        <dbReference type="SAM" id="Coils"/>
    </source>
</evidence>
<keyword evidence="4" id="KW-1185">Reference proteome</keyword>
<sequence>MNPLGKGWNVVDALYIPGDEIVEKSIAGTVAVHYKGPSELTLKGNDDDIHVLEATIRKRMQKDRDDDSEEYSAEVIEAAEARVSDIEIQLAQANALLEKQRKTKRDIYAVLKIIEDEITACALAGEDVSAGSALGTIKYYLDQIPSADVIMQENNAEVWREAYWQGVADAKQAEETGWEHQPHRVNPYDQGHA</sequence>
<dbReference type="RefSeq" id="YP_010755098.1">
    <property type="nucleotide sequence ID" value="NC_073468.1"/>
</dbReference>
<keyword evidence="1" id="KW-0175">Coiled coil</keyword>
<reference evidence="3" key="1">
    <citation type="submission" date="2021-09" db="EMBL/GenBank/DDBJ databases">
        <authorList>
            <person name="Andersen S.H."/>
            <person name="Beall E.A."/>
            <person name="Cappelle B."/>
            <person name="Falteisek K.J."/>
            <person name="Fenske B.A."/>
            <person name="Gansluckner N.W."/>
            <person name="Gilbertson S.M."/>
            <person name="Krings K.J."/>
            <person name="Mobeck M."/>
            <person name="Odeku J.O."/>
            <person name="Poncelet M.E."/>
            <person name="Rohr J.R."/>
            <person name="Rolands L."/>
            <person name="Whipple C.D."/>
            <person name="Whipple E.M."/>
            <person name="Spring A.M."/>
            <person name="Klyczek K."/>
            <person name="Garlena R.A."/>
            <person name="Russell D.A."/>
            <person name="Pope W.H."/>
            <person name="Jacobs-Sera D."/>
            <person name="Hatfull G.F."/>
        </authorList>
    </citation>
    <scope>NUCLEOTIDE SEQUENCE</scope>
</reference>
<accession>A0AAE9C2F0</accession>
<protein>
    <submittedName>
        <fullName evidence="3">Uncharacterized protein</fullName>
    </submittedName>
</protein>
<feature type="region of interest" description="Disordered" evidence="2">
    <location>
        <begin position="174"/>
        <end position="193"/>
    </location>
</feature>
<organism evidence="3 4">
    <name type="scientific">Microbacterium phage Pumpernickel</name>
    <dbReference type="NCBI Taxonomy" id="2885983"/>
    <lineage>
        <taxon>Viruses</taxon>
        <taxon>Duplodnaviria</taxon>
        <taxon>Heunggongvirae</taxon>
        <taxon>Uroviricota</taxon>
        <taxon>Caudoviricetes</taxon>
        <taxon>Pumpernickelvirus</taxon>
        <taxon>Pumpernickelvirus pumpernickel</taxon>
    </lineage>
</organism>
<evidence type="ECO:0000313" key="4">
    <source>
        <dbReference type="Proteomes" id="UP000827768"/>
    </source>
</evidence>
<dbReference type="GeneID" id="80019707"/>
<feature type="coiled-coil region" evidence="1">
    <location>
        <begin position="76"/>
        <end position="103"/>
    </location>
</feature>